<accession>G3APP5</accession>
<dbReference type="Proteomes" id="UP000000709">
    <property type="component" value="Unassembled WGS sequence"/>
</dbReference>
<feature type="compositionally biased region" description="Polar residues" evidence="1">
    <location>
        <begin position="1"/>
        <end position="25"/>
    </location>
</feature>
<dbReference type="AlphaFoldDB" id="G3APP5"/>
<keyword evidence="3" id="KW-1185">Reference proteome</keyword>
<feature type="region of interest" description="Disordered" evidence="1">
    <location>
        <begin position="1"/>
        <end position="30"/>
    </location>
</feature>
<dbReference type="InParanoid" id="G3APP5"/>
<dbReference type="GeneID" id="18875121"/>
<dbReference type="RefSeq" id="XP_007375492.1">
    <property type="nucleotide sequence ID" value="XM_007375430.1"/>
</dbReference>
<evidence type="ECO:0000256" key="1">
    <source>
        <dbReference type="SAM" id="MobiDB-lite"/>
    </source>
</evidence>
<dbReference type="HOGENOM" id="CLU_1653217_0_0_1"/>
<evidence type="ECO:0000313" key="2">
    <source>
        <dbReference type="EMBL" id="EGW32216.1"/>
    </source>
</evidence>
<sequence>MNSPEHPSNESISSSTKFSSPQNGDQEPETNELDFKLAVDESPGVQLYQLSNWLDFEPIMLPNVNISYGNEDFQVGYYKLLKQFNKLVLTVCQKNNELNVVKFKCKYLIDEMIKEWNEGEESEEELNHAHIKVAKSEVAEKLKDFFDPKEEFESTAGSSF</sequence>
<dbReference type="KEGG" id="spaa:SPAPADRAFT_66856"/>
<protein>
    <submittedName>
        <fullName evidence="2">Uncharacterized protein</fullName>
    </submittedName>
</protein>
<evidence type="ECO:0000313" key="3">
    <source>
        <dbReference type="Proteomes" id="UP000000709"/>
    </source>
</evidence>
<dbReference type="eggNOG" id="ENOG502T4X9">
    <property type="taxonomic scope" value="Eukaryota"/>
</dbReference>
<reference evidence="2 3" key="1">
    <citation type="journal article" date="2011" name="Proc. Natl. Acad. Sci. U.S.A.">
        <title>Comparative genomics of xylose-fermenting fungi for enhanced biofuel production.</title>
        <authorList>
            <person name="Wohlbach D.J."/>
            <person name="Kuo A."/>
            <person name="Sato T.K."/>
            <person name="Potts K.M."/>
            <person name="Salamov A.A."/>
            <person name="LaButti K.M."/>
            <person name="Sun H."/>
            <person name="Clum A."/>
            <person name="Pangilinan J.L."/>
            <person name="Lindquist E.A."/>
            <person name="Lucas S."/>
            <person name="Lapidus A."/>
            <person name="Jin M."/>
            <person name="Gunawan C."/>
            <person name="Balan V."/>
            <person name="Dale B.E."/>
            <person name="Jeffries T.W."/>
            <person name="Zinkel R."/>
            <person name="Barry K.W."/>
            <person name="Grigoriev I.V."/>
            <person name="Gasch A.P."/>
        </authorList>
    </citation>
    <scope>NUCLEOTIDE SEQUENCE [LARGE SCALE GENOMIC DNA]</scope>
    <source>
        <strain evidence="3">NRRL Y-27907 / 11-Y1</strain>
    </source>
</reference>
<gene>
    <name evidence="2" type="ORF">SPAPADRAFT_66856</name>
</gene>
<proteinExistence type="predicted"/>
<name>G3APP5_SPAPN</name>
<organism evidence="3">
    <name type="scientific">Spathaspora passalidarum (strain NRRL Y-27907 / 11-Y1)</name>
    <dbReference type="NCBI Taxonomy" id="619300"/>
    <lineage>
        <taxon>Eukaryota</taxon>
        <taxon>Fungi</taxon>
        <taxon>Dikarya</taxon>
        <taxon>Ascomycota</taxon>
        <taxon>Saccharomycotina</taxon>
        <taxon>Pichiomycetes</taxon>
        <taxon>Debaryomycetaceae</taxon>
        <taxon>Spathaspora</taxon>
    </lineage>
</organism>
<dbReference type="EMBL" id="GL996502">
    <property type="protein sequence ID" value="EGW32216.1"/>
    <property type="molecule type" value="Genomic_DNA"/>
</dbReference>
<dbReference type="OrthoDB" id="4024815at2759"/>